<evidence type="ECO:0000259" key="6">
    <source>
        <dbReference type="Pfam" id="PF06803"/>
    </source>
</evidence>
<keyword evidence="3 5" id="KW-1133">Transmembrane helix</keyword>
<evidence type="ECO:0000256" key="4">
    <source>
        <dbReference type="ARBA" id="ARBA00023136"/>
    </source>
</evidence>
<evidence type="ECO:0000256" key="5">
    <source>
        <dbReference type="SAM" id="Phobius"/>
    </source>
</evidence>
<dbReference type="InterPro" id="IPR010652">
    <property type="entry name" value="DUF1232"/>
</dbReference>
<dbReference type="PATRIC" id="fig|294.195.peg.2579"/>
<dbReference type="EMBL" id="LCYC01000031">
    <property type="protein sequence ID" value="KWV77041.1"/>
    <property type="molecule type" value="Genomic_DNA"/>
</dbReference>
<evidence type="ECO:0000256" key="3">
    <source>
        <dbReference type="ARBA" id="ARBA00022989"/>
    </source>
</evidence>
<accession>A0A109KXB3</accession>
<organism evidence="7 8">
    <name type="scientific">Pseudomonas fluorescens</name>
    <dbReference type="NCBI Taxonomy" id="294"/>
    <lineage>
        <taxon>Bacteria</taxon>
        <taxon>Pseudomonadati</taxon>
        <taxon>Pseudomonadota</taxon>
        <taxon>Gammaproteobacteria</taxon>
        <taxon>Pseudomonadales</taxon>
        <taxon>Pseudomonadaceae</taxon>
        <taxon>Pseudomonas</taxon>
    </lineage>
</organism>
<comment type="subcellular location">
    <subcellularLocation>
        <location evidence="1">Endomembrane system</location>
        <topology evidence="1">Multi-pass membrane protein</topology>
    </subcellularLocation>
</comment>
<proteinExistence type="predicted"/>
<evidence type="ECO:0000256" key="1">
    <source>
        <dbReference type="ARBA" id="ARBA00004127"/>
    </source>
</evidence>
<sequence>MRWTPRPDDSHRMISATVQRLKSWAKTLKTKLILLWLCCRQPDMPWSAKVVALTTVAYALSPIDLIPDFIPVLGFLDDVILLPLGIALALRMIPAHVLQRCRPQALALAGQRINFEGRWLMAGGIGIVWLVAIAYGLTFIG</sequence>
<dbReference type="GO" id="GO:0012505">
    <property type="term" value="C:endomembrane system"/>
    <property type="evidence" value="ECO:0007669"/>
    <property type="project" value="UniProtKB-SubCell"/>
</dbReference>
<evidence type="ECO:0000256" key="2">
    <source>
        <dbReference type="ARBA" id="ARBA00022692"/>
    </source>
</evidence>
<dbReference type="AlphaFoldDB" id="A0A109KXB3"/>
<evidence type="ECO:0000313" key="8">
    <source>
        <dbReference type="Proteomes" id="UP000063434"/>
    </source>
</evidence>
<dbReference type="Proteomes" id="UP000063434">
    <property type="component" value="Unassembled WGS sequence"/>
</dbReference>
<reference evidence="7 8" key="1">
    <citation type="submission" date="2015-05" db="EMBL/GenBank/DDBJ databases">
        <title>A genomic and transcriptomic approach to investigate the blue pigment phenotype in Pseudomonas fluorescens.</title>
        <authorList>
            <person name="Andreani N.A."/>
            <person name="Cardazzo B."/>
        </authorList>
    </citation>
    <scope>NUCLEOTIDE SEQUENCE [LARGE SCALE GENOMIC DNA]</scope>
    <source>
        <strain evidence="7 8">Ps_40</strain>
    </source>
</reference>
<protein>
    <recommendedName>
        <fullName evidence="6">DUF1232 domain-containing protein</fullName>
    </recommendedName>
</protein>
<keyword evidence="2 5" id="KW-0812">Transmembrane</keyword>
<keyword evidence="4 5" id="KW-0472">Membrane</keyword>
<feature type="transmembrane region" description="Helical" evidence="5">
    <location>
        <begin position="79"/>
        <end position="98"/>
    </location>
</feature>
<gene>
    <name evidence="7" type="ORF">PFL603g_02423</name>
</gene>
<feature type="domain" description="DUF1232" evidence="6">
    <location>
        <begin position="48"/>
        <end position="84"/>
    </location>
</feature>
<dbReference type="Pfam" id="PF06803">
    <property type="entry name" value="DUF1232"/>
    <property type="match status" value="1"/>
</dbReference>
<evidence type="ECO:0000313" key="7">
    <source>
        <dbReference type="EMBL" id="KWV77041.1"/>
    </source>
</evidence>
<feature type="transmembrane region" description="Helical" evidence="5">
    <location>
        <begin position="119"/>
        <end position="140"/>
    </location>
</feature>
<name>A0A109KXB3_PSEFL</name>
<comment type="caution">
    <text evidence="7">The sequence shown here is derived from an EMBL/GenBank/DDBJ whole genome shotgun (WGS) entry which is preliminary data.</text>
</comment>